<accession>A0ACD3AYD7</accession>
<keyword evidence="2" id="KW-1185">Reference proteome</keyword>
<name>A0ACD3AYD7_9AGAR</name>
<organism evidence="1 2">
    <name type="scientific">Pluteus cervinus</name>
    <dbReference type="NCBI Taxonomy" id="181527"/>
    <lineage>
        <taxon>Eukaryota</taxon>
        <taxon>Fungi</taxon>
        <taxon>Dikarya</taxon>
        <taxon>Basidiomycota</taxon>
        <taxon>Agaricomycotina</taxon>
        <taxon>Agaricomycetes</taxon>
        <taxon>Agaricomycetidae</taxon>
        <taxon>Agaricales</taxon>
        <taxon>Pluteineae</taxon>
        <taxon>Pluteaceae</taxon>
        <taxon>Pluteus</taxon>
    </lineage>
</organism>
<gene>
    <name evidence="1" type="ORF">BDN72DRAFT_838570</name>
</gene>
<proteinExistence type="predicted"/>
<dbReference type="Proteomes" id="UP000308600">
    <property type="component" value="Unassembled WGS sequence"/>
</dbReference>
<protein>
    <submittedName>
        <fullName evidence="1">FAD/NAD(P)-binding domain-containing protein</fullName>
    </submittedName>
</protein>
<evidence type="ECO:0000313" key="1">
    <source>
        <dbReference type="EMBL" id="TFK70740.1"/>
    </source>
</evidence>
<evidence type="ECO:0000313" key="2">
    <source>
        <dbReference type="Proteomes" id="UP000308600"/>
    </source>
</evidence>
<sequence length="470" mass="51580">MSRISKDFTIAVVGGGMVGLACAIPLSRAGLNVTIFESAKEFGEVGAGVGLARNGLRALKGLGLLDPIYSRLDAQSNHSFEGFEFLSGVGDHKSVFMYPTKPDELRISMYRPAYMSAVLPLLDPSIVQFGKRCILVTKPSASPPPPPPPSPTSTTDSESELMGGQNLRPRLTTLHFSDGSTFTADLVIGADGVKSVTRKYITGEENPHLGYTGHSVYRGLISMEDLRKAGLDADAIRRPICWFHRDRHIITFTVQNDTKLNVAAFGHLEPPITGGITGPWVENVSHEEVLDEYKGWGKDVQTIVEHMTTPSKWYIHAVSPTLKTFAKDQVVLVGDAAHAMLPHLGAGVNQGFEDAYALYRLLTHPRTNLSNLKHVLQMYSDFREPRANMVLNQTAHMGEIYEEYDGDDQKFVSSTSGIWTPVWRYDIDKEMDAFLVKSDLELLLGLSNSNSSVSSEEVGVLETGQLKSLL</sequence>
<dbReference type="EMBL" id="ML208308">
    <property type="protein sequence ID" value="TFK70740.1"/>
    <property type="molecule type" value="Genomic_DNA"/>
</dbReference>
<reference evidence="1 2" key="1">
    <citation type="journal article" date="2019" name="Nat. Ecol. Evol.">
        <title>Megaphylogeny resolves global patterns of mushroom evolution.</title>
        <authorList>
            <person name="Varga T."/>
            <person name="Krizsan K."/>
            <person name="Foldi C."/>
            <person name="Dima B."/>
            <person name="Sanchez-Garcia M."/>
            <person name="Sanchez-Ramirez S."/>
            <person name="Szollosi G.J."/>
            <person name="Szarkandi J.G."/>
            <person name="Papp V."/>
            <person name="Albert L."/>
            <person name="Andreopoulos W."/>
            <person name="Angelini C."/>
            <person name="Antonin V."/>
            <person name="Barry K.W."/>
            <person name="Bougher N.L."/>
            <person name="Buchanan P."/>
            <person name="Buyck B."/>
            <person name="Bense V."/>
            <person name="Catcheside P."/>
            <person name="Chovatia M."/>
            <person name="Cooper J."/>
            <person name="Damon W."/>
            <person name="Desjardin D."/>
            <person name="Finy P."/>
            <person name="Geml J."/>
            <person name="Haridas S."/>
            <person name="Hughes K."/>
            <person name="Justo A."/>
            <person name="Karasinski D."/>
            <person name="Kautmanova I."/>
            <person name="Kiss B."/>
            <person name="Kocsube S."/>
            <person name="Kotiranta H."/>
            <person name="LaButti K.M."/>
            <person name="Lechner B.E."/>
            <person name="Liimatainen K."/>
            <person name="Lipzen A."/>
            <person name="Lukacs Z."/>
            <person name="Mihaltcheva S."/>
            <person name="Morgado L.N."/>
            <person name="Niskanen T."/>
            <person name="Noordeloos M.E."/>
            <person name="Ohm R.A."/>
            <person name="Ortiz-Santana B."/>
            <person name="Ovrebo C."/>
            <person name="Racz N."/>
            <person name="Riley R."/>
            <person name="Savchenko A."/>
            <person name="Shiryaev A."/>
            <person name="Soop K."/>
            <person name="Spirin V."/>
            <person name="Szebenyi C."/>
            <person name="Tomsovsky M."/>
            <person name="Tulloss R.E."/>
            <person name="Uehling J."/>
            <person name="Grigoriev I.V."/>
            <person name="Vagvolgyi C."/>
            <person name="Papp T."/>
            <person name="Martin F.M."/>
            <person name="Miettinen O."/>
            <person name="Hibbett D.S."/>
            <person name="Nagy L.G."/>
        </authorList>
    </citation>
    <scope>NUCLEOTIDE SEQUENCE [LARGE SCALE GENOMIC DNA]</scope>
    <source>
        <strain evidence="1 2">NL-1719</strain>
    </source>
</reference>